<dbReference type="eggNOG" id="KOG4556">
    <property type="taxonomic scope" value="Eukaryota"/>
</dbReference>
<evidence type="ECO:0000256" key="1">
    <source>
        <dbReference type="ARBA" id="ARBA00004651"/>
    </source>
</evidence>
<evidence type="ECO:0000256" key="5">
    <source>
        <dbReference type="ARBA" id="ARBA00022989"/>
    </source>
</evidence>
<keyword evidence="9" id="KW-1185">Reference proteome</keyword>
<dbReference type="HOGENOM" id="CLU_090781_0_1_1"/>
<keyword evidence="6 7" id="KW-0472">Membrane</keyword>
<evidence type="ECO:0000256" key="3">
    <source>
        <dbReference type="ARBA" id="ARBA00022475"/>
    </source>
</evidence>
<evidence type="ECO:0000256" key="7">
    <source>
        <dbReference type="RuleBase" id="RU368041"/>
    </source>
</evidence>
<sequence>MACNQRLFLFTICTLQLISTIERQVFDLLGYQWLPIAANFLHIIFIIIGFFGGYQYRRSYLITFAVWLFLWLAWNLFIICFYLDVGVLDKDSDVLNLGTGAASWWEVNGIGCRPYFTVNGSLATPLHINVQLADVLRPPRPDWVDGCLLNYYYVEVIHAAVQLILAVFYFKIFTIKLKF</sequence>
<evidence type="ECO:0000256" key="4">
    <source>
        <dbReference type="ARBA" id="ARBA00022692"/>
    </source>
</evidence>
<dbReference type="InParanoid" id="E9FVV6"/>
<dbReference type="GO" id="GO:0005886">
    <property type="term" value="C:plasma membrane"/>
    <property type="evidence" value="ECO:0007669"/>
    <property type="project" value="UniProtKB-SubCell"/>
</dbReference>
<protein>
    <recommendedName>
        <fullName evidence="7">Sodium/potassium-transporting ATPase subunit beta-1-interacting protein</fullName>
        <shortName evidence="7">Na(+)/K(+)-transporting ATPase subunit beta-1-interacting protein</shortName>
    </recommendedName>
</protein>
<dbReference type="InterPro" id="IPR008516">
    <property type="entry name" value="Na/K-Atpase_Interacting"/>
</dbReference>
<feature type="transmembrane region" description="Helical" evidence="7">
    <location>
        <begin position="33"/>
        <end position="54"/>
    </location>
</feature>
<comment type="similarity">
    <text evidence="2 7">Belongs to the NKAIN family.</text>
</comment>
<evidence type="ECO:0000256" key="6">
    <source>
        <dbReference type="ARBA" id="ARBA00023136"/>
    </source>
</evidence>
<feature type="transmembrane region" description="Helical" evidence="7">
    <location>
        <begin position="61"/>
        <end position="85"/>
    </location>
</feature>
<proteinExistence type="inferred from homology"/>
<evidence type="ECO:0000313" key="8">
    <source>
        <dbReference type="EMBL" id="EFX88617.1"/>
    </source>
</evidence>
<dbReference type="EMBL" id="GL732525">
    <property type="protein sequence ID" value="EFX88617.1"/>
    <property type="molecule type" value="Genomic_DNA"/>
</dbReference>
<accession>E9FVV6</accession>
<keyword evidence="3 7" id="KW-1003">Cell membrane</keyword>
<dbReference type="KEGG" id="dpx:DAPPUDRAFT_41604"/>
<organism evidence="8 9">
    <name type="scientific">Daphnia pulex</name>
    <name type="common">Water flea</name>
    <dbReference type="NCBI Taxonomy" id="6669"/>
    <lineage>
        <taxon>Eukaryota</taxon>
        <taxon>Metazoa</taxon>
        <taxon>Ecdysozoa</taxon>
        <taxon>Arthropoda</taxon>
        <taxon>Crustacea</taxon>
        <taxon>Branchiopoda</taxon>
        <taxon>Diplostraca</taxon>
        <taxon>Cladocera</taxon>
        <taxon>Anomopoda</taxon>
        <taxon>Daphniidae</taxon>
        <taxon>Daphnia</taxon>
    </lineage>
</organism>
<evidence type="ECO:0000256" key="2">
    <source>
        <dbReference type="ARBA" id="ARBA00006364"/>
    </source>
</evidence>
<dbReference type="GO" id="GO:0002028">
    <property type="term" value="P:regulation of sodium ion transport"/>
    <property type="evidence" value="ECO:0000318"/>
    <property type="project" value="GO_Central"/>
</dbReference>
<dbReference type="OrthoDB" id="10050321at2759"/>
<dbReference type="PhylomeDB" id="E9FVV6"/>
<dbReference type="AlphaFoldDB" id="E9FVV6"/>
<name>E9FVV6_DAPPU</name>
<dbReference type="Proteomes" id="UP000000305">
    <property type="component" value="Unassembled WGS sequence"/>
</dbReference>
<dbReference type="PANTHER" id="PTHR13084">
    <property type="entry name" value="T-CELL LYMPHOMA BREAKPOINT-ASSOCIATED TARGET 1-RELATED"/>
    <property type="match status" value="1"/>
</dbReference>
<evidence type="ECO:0000313" key="9">
    <source>
        <dbReference type="Proteomes" id="UP000000305"/>
    </source>
</evidence>
<reference evidence="8 9" key="1">
    <citation type="journal article" date="2011" name="Science">
        <title>The ecoresponsive genome of Daphnia pulex.</title>
        <authorList>
            <person name="Colbourne J.K."/>
            <person name="Pfrender M.E."/>
            <person name="Gilbert D."/>
            <person name="Thomas W.K."/>
            <person name="Tucker A."/>
            <person name="Oakley T.H."/>
            <person name="Tokishita S."/>
            <person name="Aerts A."/>
            <person name="Arnold G.J."/>
            <person name="Basu M.K."/>
            <person name="Bauer D.J."/>
            <person name="Caceres C.E."/>
            <person name="Carmel L."/>
            <person name="Casola C."/>
            <person name="Choi J.H."/>
            <person name="Detter J.C."/>
            <person name="Dong Q."/>
            <person name="Dusheyko S."/>
            <person name="Eads B.D."/>
            <person name="Frohlich T."/>
            <person name="Geiler-Samerotte K.A."/>
            <person name="Gerlach D."/>
            <person name="Hatcher P."/>
            <person name="Jogdeo S."/>
            <person name="Krijgsveld J."/>
            <person name="Kriventseva E.V."/>
            <person name="Kultz D."/>
            <person name="Laforsch C."/>
            <person name="Lindquist E."/>
            <person name="Lopez J."/>
            <person name="Manak J.R."/>
            <person name="Muller J."/>
            <person name="Pangilinan J."/>
            <person name="Patwardhan R.P."/>
            <person name="Pitluck S."/>
            <person name="Pritham E.J."/>
            <person name="Rechtsteiner A."/>
            <person name="Rho M."/>
            <person name="Rogozin I.B."/>
            <person name="Sakarya O."/>
            <person name="Salamov A."/>
            <person name="Schaack S."/>
            <person name="Shapiro H."/>
            <person name="Shiga Y."/>
            <person name="Skalitzky C."/>
            <person name="Smith Z."/>
            <person name="Souvorov A."/>
            <person name="Sung W."/>
            <person name="Tang Z."/>
            <person name="Tsuchiya D."/>
            <person name="Tu H."/>
            <person name="Vos H."/>
            <person name="Wang M."/>
            <person name="Wolf Y.I."/>
            <person name="Yamagata H."/>
            <person name="Yamada T."/>
            <person name="Ye Y."/>
            <person name="Shaw J.R."/>
            <person name="Andrews J."/>
            <person name="Crease T.J."/>
            <person name="Tang H."/>
            <person name="Lucas S.M."/>
            <person name="Robertson H.M."/>
            <person name="Bork P."/>
            <person name="Koonin E.V."/>
            <person name="Zdobnov E.M."/>
            <person name="Grigoriev I.V."/>
            <person name="Lynch M."/>
            <person name="Boore J.L."/>
        </authorList>
    </citation>
    <scope>NUCLEOTIDE SEQUENCE [LARGE SCALE GENOMIC DNA]</scope>
</reference>
<feature type="transmembrane region" description="Helical" evidence="7">
    <location>
        <begin position="151"/>
        <end position="170"/>
    </location>
</feature>
<keyword evidence="4 7" id="KW-0812">Transmembrane</keyword>
<dbReference type="PANTHER" id="PTHR13084:SF6">
    <property type="entry name" value="SODIUM_POTASSIUM-TRANSPORTING ATPASE SUBUNIT BETA-1-INTERACTING PROTEIN"/>
    <property type="match status" value="1"/>
</dbReference>
<keyword evidence="5 7" id="KW-1133">Transmembrane helix</keyword>
<dbReference type="OMA" id="ETPMAGI"/>
<gene>
    <name evidence="8" type="ORF">DAPPUDRAFT_41604</name>
</gene>
<comment type="subcellular location">
    <subcellularLocation>
        <location evidence="1 7">Cell membrane</location>
        <topology evidence="1 7">Multi-pass membrane protein</topology>
    </subcellularLocation>
</comment>
<dbReference type="Pfam" id="PF05640">
    <property type="entry name" value="NKAIN"/>
    <property type="match status" value="1"/>
</dbReference>